<reference evidence="1" key="1">
    <citation type="submission" date="2020-05" db="EMBL/GenBank/DDBJ databases">
        <authorList>
            <person name="Chiriac C."/>
            <person name="Salcher M."/>
            <person name="Ghai R."/>
            <person name="Kavagutti S V."/>
        </authorList>
    </citation>
    <scope>NUCLEOTIDE SEQUENCE</scope>
</reference>
<accession>A0A6J6EJX3</accession>
<organism evidence="1">
    <name type="scientific">freshwater metagenome</name>
    <dbReference type="NCBI Taxonomy" id="449393"/>
    <lineage>
        <taxon>unclassified sequences</taxon>
        <taxon>metagenomes</taxon>
        <taxon>ecological metagenomes</taxon>
    </lineage>
</organism>
<gene>
    <name evidence="1" type="ORF">UFOPK1711_00877</name>
</gene>
<evidence type="ECO:0000313" key="1">
    <source>
        <dbReference type="EMBL" id="CAB4576891.1"/>
    </source>
</evidence>
<sequence length="70" mass="7468">MDFPALNVGVGERRIEGLADDIEHMAKHCFANGNRDAATGVAHWRATTKTISGLHGDNTHSAVADLLSNL</sequence>
<proteinExistence type="predicted"/>
<dbReference type="AlphaFoldDB" id="A0A6J6EJX3"/>
<protein>
    <submittedName>
        <fullName evidence="1">Unannotated protein</fullName>
    </submittedName>
</protein>
<dbReference type="EMBL" id="CAEZTR010000042">
    <property type="protein sequence ID" value="CAB4576891.1"/>
    <property type="molecule type" value="Genomic_DNA"/>
</dbReference>
<name>A0A6J6EJX3_9ZZZZ</name>